<reference evidence="1" key="1">
    <citation type="journal article" date="2021" name="bioRxiv">
        <title>Whole Genome Assembly and Annotation of Northern Wild Rice, Zizania palustris L., Supports a Whole Genome Duplication in the Zizania Genus.</title>
        <authorList>
            <person name="Haas M."/>
            <person name="Kono T."/>
            <person name="Macchietto M."/>
            <person name="Millas R."/>
            <person name="McGilp L."/>
            <person name="Shao M."/>
            <person name="Duquette J."/>
            <person name="Hirsch C.N."/>
            <person name="Kimball J."/>
        </authorList>
    </citation>
    <scope>NUCLEOTIDE SEQUENCE</scope>
    <source>
        <tissue evidence="1">Fresh leaf tissue</tissue>
    </source>
</reference>
<evidence type="ECO:0000313" key="2">
    <source>
        <dbReference type="Proteomes" id="UP000729402"/>
    </source>
</evidence>
<sequence length="83" mass="9762">MSATDTRSGFKSPWRRRKAALSFREWLSLFTPEGRLQYGGMKLLEKVRSRGIEPSIMGIEDLKYYVKLGIWSRFVRLCHHLTD</sequence>
<dbReference type="Proteomes" id="UP000729402">
    <property type="component" value="Unassembled WGS sequence"/>
</dbReference>
<evidence type="ECO:0000313" key="1">
    <source>
        <dbReference type="EMBL" id="KAG8090872.1"/>
    </source>
</evidence>
<protein>
    <submittedName>
        <fullName evidence="1">Uncharacterized protein</fullName>
    </submittedName>
</protein>
<accession>A0A8J5WLZ0</accession>
<dbReference type="EMBL" id="JAAALK010000081">
    <property type="protein sequence ID" value="KAG8090872.1"/>
    <property type="molecule type" value="Genomic_DNA"/>
</dbReference>
<organism evidence="1 2">
    <name type="scientific">Zizania palustris</name>
    <name type="common">Northern wild rice</name>
    <dbReference type="NCBI Taxonomy" id="103762"/>
    <lineage>
        <taxon>Eukaryota</taxon>
        <taxon>Viridiplantae</taxon>
        <taxon>Streptophyta</taxon>
        <taxon>Embryophyta</taxon>
        <taxon>Tracheophyta</taxon>
        <taxon>Spermatophyta</taxon>
        <taxon>Magnoliopsida</taxon>
        <taxon>Liliopsida</taxon>
        <taxon>Poales</taxon>
        <taxon>Poaceae</taxon>
        <taxon>BOP clade</taxon>
        <taxon>Oryzoideae</taxon>
        <taxon>Oryzeae</taxon>
        <taxon>Zizaniinae</taxon>
        <taxon>Zizania</taxon>
    </lineage>
</organism>
<dbReference type="AlphaFoldDB" id="A0A8J5WLZ0"/>
<proteinExistence type="predicted"/>
<gene>
    <name evidence="1" type="ORF">GUJ93_ZPchr0011g27952</name>
</gene>
<comment type="caution">
    <text evidence="1">The sequence shown here is derived from an EMBL/GenBank/DDBJ whole genome shotgun (WGS) entry which is preliminary data.</text>
</comment>
<reference evidence="1" key="2">
    <citation type="submission" date="2021-02" db="EMBL/GenBank/DDBJ databases">
        <authorList>
            <person name="Kimball J.A."/>
            <person name="Haas M.W."/>
            <person name="Macchietto M."/>
            <person name="Kono T."/>
            <person name="Duquette J."/>
            <person name="Shao M."/>
        </authorList>
    </citation>
    <scope>NUCLEOTIDE SEQUENCE</scope>
    <source>
        <tissue evidence="1">Fresh leaf tissue</tissue>
    </source>
</reference>
<name>A0A8J5WLZ0_ZIZPA</name>
<keyword evidence="2" id="KW-1185">Reference proteome</keyword>